<evidence type="ECO:0000256" key="2">
    <source>
        <dbReference type="SAM" id="Phobius"/>
    </source>
</evidence>
<reference evidence="3" key="1">
    <citation type="submission" date="2024-03" db="EMBL/GenBank/DDBJ databases">
        <title>WGS assembly of Saponaria officinalis var. Norfolk2.</title>
        <authorList>
            <person name="Jenkins J."/>
            <person name="Shu S."/>
            <person name="Grimwood J."/>
            <person name="Barry K."/>
            <person name="Goodstein D."/>
            <person name="Schmutz J."/>
            <person name="Leebens-Mack J."/>
            <person name="Osbourn A."/>
        </authorList>
    </citation>
    <scope>NUCLEOTIDE SEQUENCE [LARGE SCALE GENOMIC DNA]</scope>
    <source>
        <strain evidence="3">JIC</strain>
    </source>
</reference>
<evidence type="ECO:0000256" key="1">
    <source>
        <dbReference type="SAM" id="MobiDB-lite"/>
    </source>
</evidence>
<feature type="compositionally biased region" description="Polar residues" evidence="1">
    <location>
        <begin position="25"/>
        <end position="34"/>
    </location>
</feature>
<keyword evidence="4" id="KW-1185">Reference proteome</keyword>
<keyword evidence="2" id="KW-0812">Transmembrane</keyword>
<gene>
    <name evidence="3" type="ORF">RND81_02G133300</name>
</gene>
<keyword evidence="2" id="KW-1133">Transmembrane helix</keyword>
<dbReference type="EMBL" id="JBDFQZ010000002">
    <property type="protein sequence ID" value="KAK9749543.1"/>
    <property type="molecule type" value="Genomic_DNA"/>
</dbReference>
<evidence type="ECO:0000313" key="3">
    <source>
        <dbReference type="EMBL" id="KAK9749543.1"/>
    </source>
</evidence>
<organism evidence="3 4">
    <name type="scientific">Saponaria officinalis</name>
    <name type="common">Common soapwort</name>
    <name type="synonym">Lychnis saponaria</name>
    <dbReference type="NCBI Taxonomy" id="3572"/>
    <lineage>
        <taxon>Eukaryota</taxon>
        <taxon>Viridiplantae</taxon>
        <taxon>Streptophyta</taxon>
        <taxon>Embryophyta</taxon>
        <taxon>Tracheophyta</taxon>
        <taxon>Spermatophyta</taxon>
        <taxon>Magnoliopsida</taxon>
        <taxon>eudicotyledons</taxon>
        <taxon>Gunneridae</taxon>
        <taxon>Pentapetalae</taxon>
        <taxon>Caryophyllales</taxon>
        <taxon>Caryophyllaceae</taxon>
        <taxon>Caryophylleae</taxon>
        <taxon>Saponaria</taxon>
    </lineage>
</organism>
<feature type="region of interest" description="Disordered" evidence="1">
    <location>
        <begin position="21"/>
        <end position="42"/>
    </location>
</feature>
<proteinExistence type="predicted"/>
<dbReference type="Proteomes" id="UP001443914">
    <property type="component" value="Unassembled WGS sequence"/>
</dbReference>
<dbReference type="AlphaFoldDB" id="A0AAW1MTT8"/>
<dbReference type="PANTHER" id="PTHR36797:SF3">
    <property type="entry name" value="OS01G0258600 PROTEIN"/>
    <property type="match status" value="1"/>
</dbReference>
<comment type="caution">
    <text evidence="3">The sequence shown here is derived from an EMBL/GenBank/DDBJ whole genome shotgun (WGS) entry which is preliminary data.</text>
</comment>
<accession>A0AAW1MTT8</accession>
<name>A0AAW1MTT8_SAPOF</name>
<sequence length="91" mass="10043">MFLVQPEVIIMGVEGAKDQLKNAESKSTATSSGSRGEIGQPTVDKRFPKITQIANRYFPRRRSLPAFISFYGPFIVAGFCAGVYLELALTR</sequence>
<evidence type="ECO:0000313" key="4">
    <source>
        <dbReference type="Proteomes" id="UP001443914"/>
    </source>
</evidence>
<protein>
    <submittedName>
        <fullName evidence="3">Uncharacterized protein</fullName>
    </submittedName>
</protein>
<dbReference type="PANTHER" id="PTHR36797">
    <property type="entry name" value="OS01G0258600 PROTEIN"/>
    <property type="match status" value="1"/>
</dbReference>
<keyword evidence="2" id="KW-0472">Membrane</keyword>
<feature type="transmembrane region" description="Helical" evidence="2">
    <location>
        <begin position="64"/>
        <end position="85"/>
    </location>
</feature>